<dbReference type="Proteomes" id="UP001464891">
    <property type="component" value="Unassembled WGS sequence"/>
</dbReference>
<evidence type="ECO:0000313" key="2">
    <source>
        <dbReference type="Proteomes" id="UP001464891"/>
    </source>
</evidence>
<reference evidence="1 2" key="1">
    <citation type="submission" date="2022-04" db="EMBL/GenBank/DDBJ databases">
        <title>Positive selection, recombination, and allopatry shape intraspecific diversity of widespread and dominant cyanobacteria.</title>
        <authorList>
            <person name="Wei J."/>
            <person name="Shu W."/>
            <person name="Hu C."/>
        </authorList>
    </citation>
    <scope>NUCLEOTIDE SEQUENCE [LARGE SCALE GENOMIC DNA]</scope>
    <source>
        <strain evidence="1 2">GB2-A4</strain>
    </source>
</reference>
<evidence type="ECO:0000313" key="1">
    <source>
        <dbReference type="EMBL" id="MEP0818049.1"/>
    </source>
</evidence>
<accession>A0ABV0J8D7</accession>
<dbReference type="EMBL" id="JAMPKM010000007">
    <property type="protein sequence ID" value="MEP0818049.1"/>
    <property type="molecule type" value="Genomic_DNA"/>
</dbReference>
<comment type="caution">
    <text evidence="1">The sequence shown here is derived from an EMBL/GenBank/DDBJ whole genome shotgun (WGS) entry which is preliminary data.</text>
</comment>
<dbReference type="RefSeq" id="WP_190432458.1">
    <property type="nucleotide sequence ID" value="NZ_JAMPKM010000007.1"/>
</dbReference>
<protein>
    <submittedName>
        <fullName evidence="1">Uncharacterized protein</fullName>
    </submittedName>
</protein>
<proteinExistence type="predicted"/>
<sequence length="211" mass="23109">MEVSTFELLVKAIAPRKPSNPVTDEVARRVVQGYFLTVTNLESEDLKLQIEFYISLPTKANPNPKPRLLEANTILVYDIAFDPNIKLDVKRVDTGNKKVGKYIGEFDLPAGQTASVQLLPDLANGILGNPDPQLEIRGYAALVNVTPSKNKAPVKVLLSPEIRGTFLPNALEPGKPLDFDQIAYALPLASGKALNSIEYADAKDKPKETEK</sequence>
<keyword evidence="2" id="KW-1185">Reference proteome</keyword>
<name>A0ABV0J8D7_9CYAN</name>
<gene>
    <name evidence="1" type="ORF">NC998_13190</name>
</gene>
<organism evidence="1 2">
    <name type="scientific">Trichocoleus desertorum GB2-A4</name>
    <dbReference type="NCBI Taxonomy" id="2933944"/>
    <lineage>
        <taxon>Bacteria</taxon>
        <taxon>Bacillati</taxon>
        <taxon>Cyanobacteriota</taxon>
        <taxon>Cyanophyceae</taxon>
        <taxon>Leptolyngbyales</taxon>
        <taxon>Trichocoleusaceae</taxon>
        <taxon>Trichocoleus</taxon>
    </lineage>
</organism>